<dbReference type="EMBL" id="JPRF03000021">
    <property type="protein sequence ID" value="OEV37172.1"/>
    <property type="molecule type" value="Genomic_DNA"/>
</dbReference>
<comment type="caution">
    <text evidence="2">The sequence shown here is derived from an EMBL/GenBank/DDBJ whole genome shotgun (WGS) entry which is preliminary data.</text>
</comment>
<dbReference type="Proteomes" id="UP000610124">
    <property type="component" value="Unassembled WGS sequence"/>
</dbReference>
<dbReference type="KEGG" id="kau:B6264_24010"/>
<proteinExistence type="predicted"/>
<dbReference type="Proteomes" id="UP000037395">
    <property type="component" value="Unassembled WGS sequence"/>
</dbReference>
<accession>A0A8H9HW59</accession>
<evidence type="ECO:0000313" key="1">
    <source>
        <dbReference type="EMBL" id="GGU93827.1"/>
    </source>
</evidence>
<dbReference type="RefSeq" id="WP_030556636.1">
    <property type="nucleotide sequence ID" value="NZ_BMUB01000015.1"/>
</dbReference>
<reference evidence="2 3" key="2">
    <citation type="submission" date="2014-07" db="EMBL/GenBank/DDBJ databases">
        <authorList>
            <person name="Zhang J.E."/>
            <person name="Yang H."/>
            <person name="Guo J."/>
            <person name="Deng Z."/>
            <person name="Luo H."/>
            <person name="Luo M."/>
            <person name="Zhao B."/>
        </authorList>
    </citation>
    <scope>NUCLEOTIDE SEQUENCE [LARGE SCALE GENOMIC DNA]</scope>
    <source>
        <strain evidence="2">ATCC 10762</strain>
        <strain evidence="3">ATCC 10762 / DSM 40127 / CCM 3239 / JCM 4008 / LMG 5968 / NBRC 12843 / NCIMB 8234 / A-377</strain>
    </source>
</reference>
<dbReference type="OrthoDB" id="4307675at2"/>
<protein>
    <submittedName>
        <fullName evidence="2">Uncharacterized protein</fullName>
    </submittedName>
</protein>
<evidence type="ECO:0000313" key="3">
    <source>
        <dbReference type="Proteomes" id="UP000037395"/>
    </source>
</evidence>
<reference evidence="1" key="1">
    <citation type="journal article" date="2014" name="Int. J. Syst. Evol. Microbiol.">
        <title>Complete genome sequence of Corynebacterium casei LMG S-19264T (=DSM 44701T), isolated from a smear-ripened cheese.</title>
        <authorList>
            <consortium name="US DOE Joint Genome Institute (JGI-PGF)"/>
            <person name="Walter F."/>
            <person name="Albersmeier A."/>
            <person name="Kalinowski J."/>
            <person name="Ruckert C."/>
        </authorList>
    </citation>
    <scope>NUCLEOTIDE SEQUENCE</scope>
    <source>
        <strain evidence="1">JCM 4434</strain>
    </source>
</reference>
<dbReference type="GeneID" id="97488404"/>
<organism evidence="2 3">
    <name type="scientific">Kitasatospora aureofaciens</name>
    <name type="common">Streptomyces aureofaciens</name>
    <dbReference type="NCBI Taxonomy" id="1894"/>
    <lineage>
        <taxon>Bacteria</taxon>
        <taxon>Bacillati</taxon>
        <taxon>Actinomycetota</taxon>
        <taxon>Actinomycetes</taxon>
        <taxon>Kitasatosporales</taxon>
        <taxon>Streptomycetaceae</taxon>
        <taxon>Kitasatospora</taxon>
    </lineage>
</organism>
<sequence>MTSLLHGRDLVRAFDHAAPAYDLLTALDPGHLGALRRSARRLRLADGGAGAAAAHPRSAQPEAHA</sequence>
<accession>A0A1E7N909</accession>
<reference evidence="2" key="4">
    <citation type="submission" date="2016-08" db="EMBL/GenBank/DDBJ databases">
        <title>Sequencing, Assembly and Comparative Genomics of S. aureofaciens ATCC 10762.</title>
        <authorList>
            <person name="Gradnigo J.S."/>
            <person name="Johnson N."/>
            <person name="Somerville G.A."/>
        </authorList>
    </citation>
    <scope>NUCLEOTIDE SEQUENCE [LARGE SCALE GENOMIC DNA]</scope>
    <source>
        <strain evidence="2">ATCC 10762</strain>
    </source>
</reference>
<keyword evidence="3" id="KW-1185">Reference proteome</keyword>
<reference evidence="3" key="3">
    <citation type="submission" date="2016-08" db="EMBL/GenBank/DDBJ databases">
        <title>Sequencing, assembly and comparative genomics of S. aureofaciens ATCC 10762.</title>
        <authorList>
            <person name="Gradnigo J.S."/>
            <person name="Johnson N."/>
            <person name="Somerville G.A."/>
        </authorList>
    </citation>
    <scope>NUCLEOTIDE SEQUENCE [LARGE SCALE GENOMIC DNA]</scope>
    <source>
        <strain evidence="3">ATCC 10762 / DSM 40127 / CCM 3239 / JCM 4008 / LMG 5968 / NBRC 12843 / NCIMB 8234 / A-377</strain>
    </source>
</reference>
<dbReference type="EMBL" id="BMUB01000015">
    <property type="protein sequence ID" value="GGU93827.1"/>
    <property type="molecule type" value="Genomic_DNA"/>
</dbReference>
<evidence type="ECO:0000313" key="2">
    <source>
        <dbReference type="EMBL" id="OEV37172.1"/>
    </source>
</evidence>
<gene>
    <name evidence="1" type="ORF">GCM10010502_54210</name>
    <name evidence="2" type="ORF">HS99_0004980</name>
</gene>
<reference evidence="1" key="5">
    <citation type="submission" date="2020-09" db="EMBL/GenBank/DDBJ databases">
        <authorList>
            <person name="Sun Q."/>
            <person name="Ohkuma M."/>
        </authorList>
    </citation>
    <scope>NUCLEOTIDE SEQUENCE</scope>
    <source>
        <strain evidence="1">JCM 4434</strain>
    </source>
</reference>
<name>A0A1E7N909_KITAU</name>
<dbReference type="AlphaFoldDB" id="A0A1E7N909"/>